<dbReference type="Proteomes" id="UP001212602">
    <property type="component" value="Unassembled WGS sequence"/>
</dbReference>
<organism evidence="4 5">
    <name type="scientific">Xenophilus arseniciresistens</name>
    <dbReference type="NCBI Taxonomy" id="1283306"/>
    <lineage>
        <taxon>Bacteria</taxon>
        <taxon>Pseudomonadati</taxon>
        <taxon>Pseudomonadota</taxon>
        <taxon>Betaproteobacteria</taxon>
        <taxon>Burkholderiales</taxon>
        <taxon>Comamonadaceae</taxon>
        <taxon>Xenophilus</taxon>
    </lineage>
</organism>
<dbReference type="InterPro" id="IPR010131">
    <property type="entry name" value="MdtP/NodT-like"/>
</dbReference>
<feature type="coiled-coil region" evidence="3">
    <location>
        <begin position="196"/>
        <end position="254"/>
    </location>
</feature>
<name>A0AAE3N4M8_9BURK</name>
<keyword evidence="2" id="KW-0812">Transmembrane</keyword>
<dbReference type="AlphaFoldDB" id="A0AAE3N4M8"/>
<dbReference type="RefSeq" id="WP_271426113.1">
    <property type="nucleotide sequence ID" value="NZ_JAQIPB010000001.1"/>
</dbReference>
<dbReference type="PANTHER" id="PTHR30203:SF33">
    <property type="entry name" value="BLR4455 PROTEIN"/>
    <property type="match status" value="1"/>
</dbReference>
<evidence type="ECO:0000256" key="1">
    <source>
        <dbReference type="ARBA" id="ARBA00007613"/>
    </source>
</evidence>
<reference evidence="4" key="1">
    <citation type="submission" date="2023-01" db="EMBL/GenBank/DDBJ databases">
        <title>Xenophilus mangrovi sp. nov., isolated from soil of Mangrove nature reserve.</title>
        <authorList>
            <person name="Xu S."/>
            <person name="Liu Z."/>
            <person name="Xu Y."/>
        </authorList>
    </citation>
    <scope>NUCLEOTIDE SEQUENCE</scope>
    <source>
        <strain evidence="4">YW8</strain>
    </source>
</reference>
<dbReference type="InterPro" id="IPR003423">
    <property type="entry name" value="OMP_efflux"/>
</dbReference>
<dbReference type="GO" id="GO:0005886">
    <property type="term" value="C:plasma membrane"/>
    <property type="evidence" value="ECO:0007669"/>
    <property type="project" value="UniProtKB-SubCell"/>
</dbReference>
<evidence type="ECO:0000256" key="2">
    <source>
        <dbReference type="RuleBase" id="RU362097"/>
    </source>
</evidence>
<evidence type="ECO:0000313" key="4">
    <source>
        <dbReference type="EMBL" id="MDA7414833.1"/>
    </source>
</evidence>
<keyword evidence="2" id="KW-0472">Membrane</keyword>
<feature type="chain" id="PRO_5041775934" evidence="2">
    <location>
        <begin position="42"/>
        <end position="491"/>
    </location>
</feature>
<feature type="signal peptide" evidence="2">
    <location>
        <begin position="1"/>
        <end position="41"/>
    </location>
</feature>
<dbReference type="GO" id="GO:0015562">
    <property type="term" value="F:efflux transmembrane transporter activity"/>
    <property type="evidence" value="ECO:0007669"/>
    <property type="project" value="InterPro"/>
</dbReference>
<dbReference type="NCBIfam" id="TIGR01845">
    <property type="entry name" value="outer_NodT"/>
    <property type="match status" value="1"/>
</dbReference>
<gene>
    <name evidence="4" type="ORF">PGB34_00520</name>
</gene>
<dbReference type="SUPFAM" id="SSF56954">
    <property type="entry name" value="Outer membrane efflux proteins (OEP)"/>
    <property type="match status" value="1"/>
</dbReference>
<proteinExistence type="inferred from homology"/>
<comment type="similarity">
    <text evidence="1 2">Belongs to the outer membrane factor (OMF) (TC 1.B.17) family.</text>
</comment>
<evidence type="ECO:0000256" key="3">
    <source>
        <dbReference type="SAM" id="Coils"/>
    </source>
</evidence>
<dbReference type="Gene3D" id="2.20.200.10">
    <property type="entry name" value="Outer membrane efflux proteins (OEP)"/>
    <property type="match status" value="1"/>
</dbReference>
<keyword evidence="2" id="KW-0732">Signal</keyword>
<sequence>MIASPSHLFPFAAAPQPRRRALLALAAATVLSGCALSPPHAAPESAQPSAWKEAPAVDGWMPAVPGDTLAAGEWWKRFGDPVLDELAGRVQVSNQNIAAAVASYNQAQALVREQRAQLFPTVSLDGSGRRSGNVRGASNAASSYSATLGADWSVDLWGRLREAGTSAQAGAQASEADLAAARLSAIGDLATNYLTLRETDAEIALLAQSIEGYERALTITRNRYEAGIAGQTDVLQARTQLLSAQAELVGLQRNRAVLEHAVAVLVGAAPADFKLAVAPWRPVVPTVPLSVPSQLLQRRPDIAAAERDVASANAQIGIARAAYFPTLNLSASVGSSTSRVGDLFNASNMLWALGLSAAQTLFDAGATGARVDSARAAHEAAVARYRQGVLTAFQNVEDQLSAAAALAEQAGLRREASEAADRTEQQQLNRYRAAQVSYTEVVSAQASALSARRALAQVQLSRQTVAVGLIQAMGGGWEAPWLGSGGGTSRP</sequence>
<comment type="caution">
    <text evidence="4">The sequence shown here is derived from an EMBL/GenBank/DDBJ whole genome shotgun (WGS) entry which is preliminary data.</text>
</comment>
<keyword evidence="5" id="KW-1185">Reference proteome</keyword>
<evidence type="ECO:0000313" key="5">
    <source>
        <dbReference type="Proteomes" id="UP001212602"/>
    </source>
</evidence>
<protein>
    <submittedName>
        <fullName evidence="4">Efflux transporter outer membrane subunit</fullName>
    </submittedName>
</protein>
<dbReference type="EMBL" id="JAQIPB010000001">
    <property type="protein sequence ID" value="MDA7414833.1"/>
    <property type="molecule type" value="Genomic_DNA"/>
</dbReference>
<keyword evidence="2" id="KW-0564">Palmitate</keyword>
<dbReference type="Gene3D" id="1.20.1600.10">
    <property type="entry name" value="Outer membrane efflux proteins (OEP)"/>
    <property type="match status" value="1"/>
</dbReference>
<accession>A0AAE3N4M8</accession>
<dbReference type="Pfam" id="PF02321">
    <property type="entry name" value="OEP"/>
    <property type="match status" value="2"/>
</dbReference>
<keyword evidence="2" id="KW-1134">Transmembrane beta strand</keyword>
<comment type="subcellular location">
    <subcellularLocation>
        <location evidence="2">Cell membrane</location>
        <topology evidence="2">Lipid-anchor</topology>
    </subcellularLocation>
</comment>
<keyword evidence="2" id="KW-0449">Lipoprotein</keyword>
<keyword evidence="3" id="KW-0175">Coiled coil</keyword>
<dbReference type="PANTHER" id="PTHR30203">
    <property type="entry name" value="OUTER MEMBRANE CATION EFFLUX PROTEIN"/>
    <property type="match status" value="1"/>
</dbReference>